<dbReference type="Proteomes" id="UP000239757">
    <property type="component" value="Unassembled WGS sequence"/>
</dbReference>
<proteinExistence type="predicted"/>
<sequence length="303" mass="34293">MGVRHSRVEEPWVNLLKQYGHSTPLCLAPVVKPVRLTWAYHLHEERKPPYLLRRREREVTFRESNHENLSPSPAVPPRAPRRAFPNTSGLTFNYGLLYRLGCCRTSLVGCTIWALLTTDPWELFFGIIKPTYLELIIELCSTFHLQTVMTNYDDPGTVQFCLGVLVCQLSVPEFGAALGLYTEDAASYNLSRSKASVLPPSLRYLHAILTHTITGRRECTVFVNTHDAYFLWCMSHGHVIDLAYFIALAIQHQIEWHRKGSSPLAPMLLDWLDTSGSSASQPKNHPLPSLARCLHKASRACLT</sequence>
<dbReference type="AlphaFoldDB" id="A0A2P5W3P9"/>
<evidence type="ECO:0000313" key="1">
    <source>
        <dbReference type="EMBL" id="PPR85685.1"/>
    </source>
</evidence>
<evidence type="ECO:0000313" key="2">
    <source>
        <dbReference type="Proteomes" id="UP000239757"/>
    </source>
</evidence>
<protein>
    <submittedName>
        <fullName evidence="1">Uncharacterized protein</fullName>
    </submittedName>
</protein>
<gene>
    <name evidence="1" type="ORF">GOBAR_AA35006</name>
</gene>
<dbReference type="OrthoDB" id="1685790at2759"/>
<accession>A0A2P5W3P9</accession>
<name>A0A2P5W3P9_GOSBA</name>
<dbReference type="EMBL" id="KZ669296">
    <property type="protein sequence ID" value="PPR85685.1"/>
    <property type="molecule type" value="Genomic_DNA"/>
</dbReference>
<reference evidence="1 2" key="1">
    <citation type="submission" date="2015-01" db="EMBL/GenBank/DDBJ databases">
        <title>Genome of allotetraploid Gossypium barbadense reveals genomic plasticity and fiber elongation in cotton evolution.</title>
        <authorList>
            <person name="Chen X."/>
            <person name="Liu X."/>
            <person name="Zhao B."/>
            <person name="Zheng H."/>
            <person name="Hu Y."/>
            <person name="Lu G."/>
            <person name="Yang C."/>
            <person name="Chen J."/>
            <person name="Shan C."/>
            <person name="Zhang L."/>
            <person name="Zhou Y."/>
            <person name="Wang L."/>
            <person name="Guo W."/>
            <person name="Bai Y."/>
            <person name="Ruan J."/>
            <person name="Shangguan X."/>
            <person name="Mao Y."/>
            <person name="Jiang J."/>
            <person name="Zhu Y."/>
            <person name="Lei J."/>
            <person name="Kang H."/>
            <person name="Chen S."/>
            <person name="He X."/>
            <person name="Wang R."/>
            <person name="Wang Y."/>
            <person name="Chen J."/>
            <person name="Wang L."/>
            <person name="Yu S."/>
            <person name="Wang B."/>
            <person name="Wei J."/>
            <person name="Song S."/>
            <person name="Lu X."/>
            <person name="Gao Z."/>
            <person name="Gu W."/>
            <person name="Deng X."/>
            <person name="Ma D."/>
            <person name="Wang S."/>
            <person name="Liang W."/>
            <person name="Fang L."/>
            <person name="Cai C."/>
            <person name="Zhu X."/>
            <person name="Zhou B."/>
            <person name="Zhang Y."/>
            <person name="Chen Z."/>
            <person name="Xu S."/>
            <person name="Zhu R."/>
            <person name="Wang S."/>
            <person name="Zhang T."/>
            <person name="Zhao G."/>
        </authorList>
    </citation>
    <scope>NUCLEOTIDE SEQUENCE [LARGE SCALE GENOMIC DNA]</scope>
    <source>
        <strain evidence="2">cv. Xinhai21</strain>
        <tissue evidence="1">Leaf</tissue>
    </source>
</reference>
<organism evidence="1 2">
    <name type="scientific">Gossypium barbadense</name>
    <name type="common">Sea Island cotton</name>
    <name type="synonym">Hibiscus barbadensis</name>
    <dbReference type="NCBI Taxonomy" id="3634"/>
    <lineage>
        <taxon>Eukaryota</taxon>
        <taxon>Viridiplantae</taxon>
        <taxon>Streptophyta</taxon>
        <taxon>Embryophyta</taxon>
        <taxon>Tracheophyta</taxon>
        <taxon>Spermatophyta</taxon>
        <taxon>Magnoliopsida</taxon>
        <taxon>eudicotyledons</taxon>
        <taxon>Gunneridae</taxon>
        <taxon>Pentapetalae</taxon>
        <taxon>rosids</taxon>
        <taxon>malvids</taxon>
        <taxon>Malvales</taxon>
        <taxon>Malvaceae</taxon>
        <taxon>Malvoideae</taxon>
        <taxon>Gossypium</taxon>
    </lineage>
</organism>